<dbReference type="InterPro" id="IPR031107">
    <property type="entry name" value="Small_HSP"/>
</dbReference>
<comment type="caution">
    <text evidence="5">The sequence shown here is derived from an EMBL/GenBank/DDBJ whole genome shotgun (WGS) entry which is preliminary data.</text>
</comment>
<evidence type="ECO:0000256" key="1">
    <source>
        <dbReference type="ARBA" id="ARBA00023016"/>
    </source>
</evidence>
<name>A0A2A9MQI8_BESBE</name>
<dbReference type="OrthoDB" id="1431247at2759"/>
<evidence type="ECO:0000313" key="6">
    <source>
        <dbReference type="Proteomes" id="UP000224006"/>
    </source>
</evidence>
<dbReference type="InterPro" id="IPR002068">
    <property type="entry name" value="A-crystallin/Hsp20_dom"/>
</dbReference>
<accession>A0A2A9MQI8</accession>
<reference evidence="5 6" key="1">
    <citation type="submission" date="2017-09" db="EMBL/GenBank/DDBJ databases">
        <title>Genome sequencing of Besnoitia besnoiti strain Bb-Ger1.</title>
        <authorList>
            <person name="Schares G."/>
            <person name="Venepally P."/>
            <person name="Lorenzi H.A."/>
        </authorList>
    </citation>
    <scope>NUCLEOTIDE SEQUENCE [LARGE SCALE GENOMIC DNA]</scope>
    <source>
        <strain evidence="5 6">Bb-Ger1</strain>
    </source>
</reference>
<dbReference type="Pfam" id="PF00011">
    <property type="entry name" value="HSP20"/>
    <property type="match status" value="1"/>
</dbReference>
<organism evidence="5 6">
    <name type="scientific">Besnoitia besnoiti</name>
    <name type="common">Apicomplexan protozoan</name>
    <dbReference type="NCBI Taxonomy" id="94643"/>
    <lineage>
        <taxon>Eukaryota</taxon>
        <taxon>Sar</taxon>
        <taxon>Alveolata</taxon>
        <taxon>Apicomplexa</taxon>
        <taxon>Conoidasida</taxon>
        <taxon>Coccidia</taxon>
        <taxon>Eucoccidiorida</taxon>
        <taxon>Eimeriorina</taxon>
        <taxon>Sarcocystidae</taxon>
        <taxon>Besnoitia</taxon>
    </lineage>
</organism>
<evidence type="ECO:0000256" key="3">
    <source>
        <dbReference type="RuleBase" id="RU003616"/>
    </source>
</evidence>
<evidence type="ECO:0000256" key="2">
    <source>
        <dbReference type="PROSITE-ProRule" id="PRU00285"/>
    </source>
</evidence>
<dbReference type="VEuPathDB" id="ToxoDB:BESB_008750"/>
<protein>
    <submittedName>
        <fullName evidence="5">Heat shock protein HSP20</fullName>
    </submittedName>
</protein>
<dbReference type="PROSITE" id="PS01031">
    <property type="entry name" value="SHSP"/>
    <property type="match status" value="1"/>
</dbReference>
<dbReference type="PANTHER" id="PTHR11527">
    <property type="entry name" value="HEAT-SHOCK PROTEIN 20 FAMILY MEMBER"/>
    <property type="match status" value="1"/>
</dbReference>
<proteinExistence type="inferred from homology"/>
<dbReference type="GeneID" id="40305937"/>
<dbReference type="Gene3D" id="2.60.40.790">
    <property type="match status" value="1"/>
</dbReference>
<dbReference type="STRING" id="94643.A0A2A9MQI8"/>
<dbReference type="InterPro" id="IPR008978">
    <property type="entry name" value="HSP20-like_chaperone"/>
</dbReference>
<feature type="domain" description="SHSP" evidence="4">
    <location>
        <begin position="56"/>
        <end position="174"/>
    </location>
</feature>
<comment type="similarity">
    <text evidence="2 3">Belongs to the small heat shock protein (HSP20) family.</text>
</comment>
<dbReference type="CDD" id="cd06464">
    <property type="entry name" value="ACD_sHsps-like"/>
    <property type="match status" value="1"/>
</dbReference>
<dbReference type="RefSeq" id="XP_029222542.1">
    <property type="nucleotide sequence ID" value="XM_029359629.1"/>
</dbReference>
<dbReference type="EMBL" id="NWUJ01000001">
    <property type="protein sequence ID" value="PFH38533.1"/>
    <property type="molecule type" value="Genomic_DNA"/>
</dbReference>
<keyword evidence="1 5" id="KW-0346">Stress response</keyword>
<dbReference type="Proteomes" id="UP000224006">
    <property type="component" value="Chromosome I"/>
</dbReference>
<dbReference type="KEGG" id="bbes:BESB_008750"/>
<dbReference type="AlphaFoldDB" id="A0A2A9MQI8"/>
<dbReference type="SUPFAM" id="SSF49764">
    <property type="entry name" value="HSP20-like chaperones"/>
    <property type="match status" value="1"/>
</dbReference>
<evidence type="ECO:0000259" key="4">
    <source>
        <dbReference type="PROSITE" id="PS01031"/>
    </source>
</evidence>
<keyword evidence="6" id="KW-1185">Reference proteome</keyword>
<sequence>MTCCGGAVSEHELVLDSAGDGDDMIPDRPIPSIPRTGNLVLASNKVAEIQAPAEVRSKITWKPAVDIFFDKKDSTVALLMDLPGFTKDDVNVEVGEGQLYISGPRSKNELREKYGANLVLSAHERPTGFFFRAFQLAPNAVEDSVQAVMTNGILEVKLSCIQTHEMKKVEIGLPGAASGEKAAKK</sequence>
<evidence type="ECO:0000313" key="5">
    <source>
        <dbReference type="EMBL" id="PFH38533.1"/>
    </source>
</evidence>
<gene>
    <name evidence="5" type="ORF">BESB_008750</name>
</gene>